<organism evidence="4 5">
    <name type="scientific">Agrobacterium vitis</name>
    <name type="common">Rhizobium vitis</name>
    <dbReference type="NCBI Taxonomy" id="373"/>
    <lineage>
        <taxon>Bacteria</taxon>
        <taxon>Pseudomonadati</taxon>
        <taxon>Pseudomonadota</taxon>
        <taxon>Alphaproteobacteria</taxon>
        <taxon>Hyphomicrobiales</taxon>
        <taxon>Rhizobiaceae</taxon>
        <taxon>Rhizobium/Agrobacterium group</taxon>
        <taxon>Agrobacterium</taxon>
    </lineage>
</organism>
<dbReference type="RefSeq" id="WP_156615098.1">
    <property type="nucleotide sequence ID" value="NZ_WPHR01000011.1"/>
</dbReference>
<dbReference type="InterPro" id="IPR011234">
    <property type="entry name" value="Fumarylacetoacetase-like_C"/>
</dbReference>
<evidence type="ECO:0000313" key="4">
    <source>
        <dbReference type="EMBL" id="MUZ73916.1"/>
    </source>
</evidence>
<dbReference type="GO" id="GO:0046872">
    <property type="term" value="F:metal ion binding"/>
    <property type="evidence" value="ECO:0007669"/>
    <property type="project" value="UniProtKB-KW"/>
</dbReference>
<evidence type="ECO:0000259" key="3">
    <source>
        <dbReference type="Pfam" id="PF01557"/>
    </source>
</evidence>
<dbReference type="AlphaFoldDB" id="A0A6L6VEB1"/>
<reference evidence="4 5" key="1">
    <citation type="submission" date="2019-12" db="EMBL/GenBank/DDBJ databases">
        <title>Whole-genome sequencing of Allorhizobium vitis.</title>
        <authorList>
            <person name="Gan H.M."/>
            <person name="Szegedi E."/>
            <person name="Burr T."/>
            <person name="Savka M.A."/>
        </authorList>
    </citation>
    <scope>NUCLEOTIDE SEQUENCE [LARGE SCALE GENOMIC DNA]</scope>
    <source>
        <strain evidence="4 5">CG516</strain>
    </source>
</reference>
<dbReference type="GO" id="GO:0016853">
    <property type="term" value="F:isomerase activity"/>
    <property type="evidence" value="ECO:0007669"/>
    <property type="project" value="UniProtKB-KW"/>
</dbReference>
<dbReference type="Proteomes" id="UP000477951">
    <property type="component" value="Unassembled WGS sequence"/>
</dbReference>
<dbReference type="PANTHER" id="PTHR42796">
    <property type="entry name" value="FUMARYLACETOACETATE HYDROLASE DOMAIN-CONTAINING PROTEIN 2A-RELATED"/>
    <property type="match status" value="1"/>
</dbReference>
<evidence type="ECO:0000256" key="1">
    <source>
        <dbReference type="ARBA" id="ARBA00010211"/>
    </source>
</evidence>
<comment type="caution">
    <text evidence="4">The sequence shown here is derived from an EMBL/GenBank/DDBJ whole genome shotgun (WGS) entry which is preliminary data.</text>
</comment>
<dbReference type="PANTHER" id="PTHR42796:SF4">
    <property type="entry name" value="FUMARYLACETOACETATE HYDROLASE DOMAIN-CONTAINING PROTEIN 2A"/>
    <property type="match status" value="1"/>
</dbReference>
<feature type="domain" description="Fumarylacetoacetase-like C-terminal" evidence="3">
    <location>
        <begin position="75"/>
        <end position="279"/>
    </location>
</feature>
<evidence type="ECO:0000313" key="5">
    <source>
        <dbReference type="Proteomes" id="UP000477951"/>
    </source>
</evidence>
<dbReference type="FunFam" id="3.90.850.10:FF:000002">
    <property type="entry name" value="2-hydroxyhepta-2,4-diene-1,7-dioate isomerase"/>
    <property type="match status" value="1"/>
</dbReference>
<protein>
    <submittedName>
        <fullName evidence="4">5-carboxymethyl-2-hydroxymuconate isomerase</fullName>
    </submittedName>
</protein>
<keyword evidence="2" id="KW-0479">Metal-binding</keyword>
<gene>
    <name evidence="4" type="ORF">GOZ90_14605</name>
</gene>
<dbReference type="Pfam" id="PF01557">
    <property type="entry name" value="FAA_hydrolase"/>
    <property type="match status" value="1"/>
</dbReference>
<comment type="similarity">
    <text evidence="1">Belongs to the FAH family.</text>
</comment>
<dbReference type="EMBL" id="WPHR01000011">
    <property type="protein sequence ID" value="MUZ73916.1"/>
    <property type="molecule type" value="Genomic_DNA"/>
</dbReference>
<name>A0A6L6VEB1_AGRVI</name>
<dbReference type="Gene3D" id="3.90.850.10">
    <property type="entry name" value="Fumarylacetoacetase-like, C-terminal domain"/>
    <property type="match status" value="1"/>
</dbReference>
<dbReference type="GO" id="GO:0019752">
    <property type="term" value="P:carboxylic acid metabolic process"/>
    <property type="evidence" value="ECO:0007669"/>
    <property type="project" value="UniProtKB-ARBA"/>
</dbReference>
<keyword evidence="4" id="KW-0413">Isomerase</keyword>
<accession>A0A6L6VEB1</accession>
<dbReference type="InterPro" id="IPR036663">
    <property type="entry name" value="Fumarylacetoacetase_C_sf"/>
</dbReference>
<evidence type="ECO:0000256" key="2">
    <source>
        <dbReference type="ARBA" id="ARBA00022723"/>
    </source>
</evidence>
<dbReference type="InterPro" id="IPR051121">
    <property type="entry name" value="FAH"/>
</dbReference>
<proteinExistence type="inferred from homology"/>
<sequence length="284" mass="31041">MKLARFIVEGKPRLGKVVGSEIVDLSSAAPECGSSMKALIERLDELRPALEALDGPSFGLADVQLAAPITDPRKFLAIGMNYRAHAEEAAAAGIPTPKSQLWFNKQVTCINGPYDDVVLPSVSEKVDYEAELGFIIGKRCRHVKREDAQSVIAGYFVANDVTARDWQFRSPTYTLGKSFDTHGPIGPWITTADEVPDPHNLTLSLSLNGEERQRTSTGDMIYDIWDQISYLSTVMTLEPGDIIITGTPSNVGIATDTFMKPGDVVRVEVNGLGSIENRFVAEER</sequence>
<dbReference type="SUPFAM" id="SSF56529">
    <property type="entry name" value="FAH"/>
    <property type="match status" value="1"/>
</dbReference>